<accession>A0A428JLX7</accession>
<organism evidence="1 2">
    <name type="scientific">Hymenobacter metallilatus</name>
    <dbReference type="NCBI Taxonomy" id="2493666"/>
    <lineage>
        <taxon>Bacteria</taxon>
        <taxon>Pseudomonadati</taxon>
        <taxon>Bacteroidota</taxon>
        <taxon>Cytophagia</taxon>
        <taxon>Cytophagales</taxon>
        <taxon>Hymenobacteraceae</taxon>
        <taxon>Hymenobacter</taxon>
    </lineage>
</organism>
<keyword evidence="2" id="KW-1185">Reference proteome</keyword>
<dbReference type="RefSeq" id="WP_125429113.1">
    <property type="nucleotide sequence ID" value="NZ_RWIS01000005.1"/>
</dbReference>
<protein>
    <submittedName>
        <fullName evidence="1">Uncharacterized protein</fullName>
    </submittedName>
</protein>
<reference evidence="1 2" key="1">
    <citation type="submission" date="2018-12" db="EMBL/GenBank/DDBJ databases">
        <authorList>
            <person name="Feng G."/>
            <person name="Zhu H."/>
        </authorList>
    </citation>
    <scope>NUCLEOTIDE SEQUENCE [LARGE SCALE GENOMIC DNA]</scope>
    <source>
        <strain evidence="1 2">9PBR-2</strain>
    </source>
</reference>
<proteinExistence type="predicted"/>
<gene>
    <name evidence="1" type="ORF">EI290_09615</name>
</gene>
<sequence length="649" mass="69297">MAKIFLYLALDGPFDQNDDPQNPGVYTARYEPTRYEFDTVTKQASGAREADVLYTGGYQGAPPPPESSGISTTTAFYDDCAGTTKRDFFHNGNGTFRIEREENSSACGYTPPPVAGTVLRHECRGLDRYRIVADGAGGETAILVQKNSPTCGYAPPAPVPGCMDTEATNYNANATEDNGTCVYTPRLDVSTLPRLAAVGVPLLFTVQSAETGQASVRARLLLTVASLVAGTVLTLQGETFTAVATNPGPGQFASAATLATVLASSVTLSARYRVSQPDATSVELVALAEGSQFTPQASTSDEQGGLTLQLTAGVDGLRSQTKKEWGCYVEIWAVPEAAFGGAVNLSSAYLVDRLEQLYRTGNRYTFDLSPALLPLVGHSRTTSTDRLVAYFVRFGEMYIPEGEQLRRRLVVADTDVCFGLESAVPVPPLATRLSLSVPMPQGRVPVGRASYPERVYLLAEAGATVRAQLDTRSATGVLSTQSVQAVAAGGVHTLALGGLLSQLPAEALFSNLTLQVNGQPVGGGRYQHAPARACLHFLSRRGAYETIWLLGLTEPAPKRSAQLYSRGTSQAVRRVELEPVRKLASGPLTRGGLDWLCDELATSPEVYLLDEQLEPVVVTGFSPDYNEPENTYSLTLDVVPAPPTYTLSN</sequence>
<dbReference type="OrthoDB" id="1488462at2"/>
<name>A0A428JLX7_9BACT</name>
<dbReference type="EMBL" id="RWIS01000005">
    <property type="protein sequence ID" value="RSK33953.1"/>
    <property type="molecule type" value="Genomic_DNA"/>
</dbReference>
<evidence type="ECO:0000313" key="2">
    <source>
        <dbReference type="Proteomes" id="UP000280066"/>
    </source>
</evidence>
<dbReference type="AlphaFoldDB" id="A0A428JLX7"/>
<evidence type="ECO:0000313" key="1">
    <source>
        <dbReference type="EMBL" id="RSK33953.1"/>
    </source>
</evidence>
<dbReference type="Proteomes" id="UP000280066">
    <property type="component" value="Unassembled WGS sequence"/>
</dbReference>
<comment type="caution">
    <text evidence="1">The sequence shown here is derived from an EMBL/GenBank/DDBJ whole genome shotgun (WGS) entry which is preliminary data.</text>
</comment>